<reference evidence="3 4" key="1">
    <citation type="submission" date="2015-10" db="EMBL/GenBank/DDBJ databases">
        <title>Genome analyses suggest a sexual origin of heterokaryosis in a supposedly ancient asexual fungus.</title>
        <authorList>
            <person name="Ropars J."/>
            <person name="Sedzielewska K."/>
            <person name="Noel J."/>
            <person name="Charron P."/>
            <person name="Farinelli L."/>
            <person name="Marton T."/>
            <person name="Kruger M."/>
            <person name="Pelin A."/>
            <person name="Brachmann A."/>
            <person name="Corradi N."/>
        </authorList>
    </citation>
    <scope>NUCLEOTIDE SEQUENCE [LARGE SCALE GENOMIC DNA]</scope>
    <source>
        <strain evidence="3 4">A4</strain>
    </source>
</reference>
<accession>A0A2I1GKF0</accession>
<proteinExistence type="predicted"/>
<dbReference type="EMBL" id="LLXI01000517">
    <property type="protein sequence ID" value="PKY47110.1"/>
    <property type="molecule type" value="Genomic_DNA"/>
</dbReference>
<feature type="transmembrane region" description="Helical" evidence="2">
    <location>
        <begin position="12"/>
        <end position="35"/>
    </location>
</feature>
<protein>
    <submittedName>
        <fullName evidence="3">Uncharacterized protein</fullName>
    </submittedName>
</protein>
<name>A0A2I1GKF0_9GLOM</name>
<sequence>MRHNHSAVLIRISGAVLIICIADLEGDIIVLYRLVKPKSVHKGGRKRSNKNNNHNNEVNKDNDNDNVHKETIAKIINEYSVIVHKNDDLYSSVENSLKYLISNYEIIPEDKRLPYKHYELELEQLMTFKEILPFLLIFLEKLEAVDELKIGYYTRDDLIVFWQTYYQKAFSVFNEFETYLKTIRTWGAQLSVDSEPLSRKENGVSYANLSAYVEIIIRLAIDKLYKELSRQNAKRQPEKRVYVEDEINNFNLLDNISIKRAKRCSQNDSKK</sequence>
<evidence type="ECO:0000256" key="2">
    <source>
        <dbReference type="SAM" id="Phobius"/>
    </source>
</evidence>
<dbReference type="Proteomes" id="UP000234323">
    <property type="component" value="Unassembled WGS sequence"/>
</dbReference>
<feature type="region of interest" description="Disordered" evidence="1">
    <location>
        <begin position="41"/>
        <end position="65"/>
    </location>
</feature>
<keyword evidence="2" id="KW-0472">Membrane</keyword>
<organism evidence="3 4">
    <name type="scientific">Rhizophagus irregularis</name>
    <dbReference type="NCBI Taxonomy" id="588596"/>
    <lineage>
        <taxon>Eukaryota</taxon>
        <taxon>Fungi</taxon>
        <taxon>Fungi incertae sedis</taxon>
        <taxon>Mucoromycota</taxon>
        <taxon>Glomeromycotina</taxon>
        <taxon>Glomeromycetes</taxon>
        <taxon>Glomerales</taxon>
        <taxon>Glomeraceae</taxon>
        <taxon>Rhizophagus</taxon>
    </lineage>
</organism>
<dbReference type="AlphaFoldDB" id="A0A2I1GKF0"/>
<keyword evidence="2" id="KW-0812">Transmembrane</keyword>
<keyword evidence="4" id="KW-1185">Reference proteome</keyword>
<gene>
    <name evidence="3" type="ORF">RhiirA4_462201</name>
</gene>
<keyword evidence="2" id="KW-1133">Transmembrane helix</keyword>
<evidence type="ECO:0000313" key="4">
    <source>
        <dbReference type="Proteomes" id="UP000234323"/>
    </source>
</evidence>
<comment type="caution">
    <text evidence="3">The sequence shown here is derived from an EMBL/GenBank/DDBJ whole genome shotgun (WGS) entry which is preliminary data.</text>
</comment>
<evidence type="ECO:0000313" key="3">
    <source>
        <dbReference type="EMBL" id="PKY47110.1"/>
    </source>
</evidence>
<evidence type="ECO:0000256" key="1">
    <source>
        <dbReference type="SAM" id="MobiDB-lite"/>
    </source>
</evidence>